<proteinExistence type="predicted"/>
<comment type="caution">
    <text evidence="1">The sequence shown here is derived from an EMBL/GenBank/DDBJ whole genome shotgun (WGS) entry which is preliminary data.</text>
</comment>
<dbReference type="Proteomes" id="UP000187209">
    <property type="component" value="Unassembled WGS sequence"/>
</dbReference>
<sequence>MESEAFSIKSISIDPEVSPLGGPVNISMDFYSPLVLNSAVWKVFYQIDTIRKRKMFEVLSLDPRDFSAGVNGIIFNLPPIQIGDTQSLTAGVLVLTLSMGTEELLGINMIVQVTQKDGQIFKTIFSPLE</sequence>
<organism evidence="1 2">
    <name type="scientific">Stentor coeruleus</name>
    <dbReference type="NCBI Taxonomy" id="5963"/>
    <lineage>
        <taxon>Eukaryota</taxon>
        <taxon>Sar</taxon>
        <taxon>Alveolata</taxon>
        <taxon>Ciliophora</taxon>
        <taxon>Postciliodesmatophora</taxon>
        <taxon>Heterotrichea</taxon>
        <taxon>Heterotrichida</taxon>
        <taxon>Stentoridae</taxon>
        <taxon>Stentor</taxon>
    </lineage>
</organism>
<gene>
    <name evidence="1" type="ORF">SteCoe_20133</name>
</gene>
<keyword evidence="2" id="KW-1185">Reference proteome</keyword>
<dbReference type="SMR" id="A0A1R2BSJ4"/>
<evidence type="ECO:0000313" key="1">
    <source>
        <dbReference type="EMBL" id="OMJ79783.1"/>
    </source>
</evidence>
<dbReference type="OrthoDB" id="10473237at2759"/>
<protein>
    <submittedName>
        <fullName evidence="1">Uncharacterized protein</fullName>
    </submittedName>
</protein>
<dbReference type="AlphaFoldDB" id="A0A1R2BSJ4"/>
<evidence type="ECO:0000313" key="2">
    <source>
        <dbReference type="Proteomes" id="UP000187209"/>
    </source>
</evidence>
<reference evidence="1 2" key="1">
    <citation type="submission" date="2016-11" db="EMBL/GenBank/DDBJ databases">
        <title>The macronuclear genome of Stentor coeruleus: a giant cell with tiny introns.</title>
        <authorList>
            <person name="Slabodnick M."/>
            <person name="Ruby J.G."/>
            <person name="Reiff S.B."/>
            <person name="Swart E.C."/>
            <person name="Gosai S."/>
            <person name="Prabakaran S."/>
            <person name="Witkowska E."/>
            <person name="Larue G.E."/>
            <person name="Fisher S."/>
            <person name="Freeman R.M."/>
            <person name="Gunawardena J."/>
            <person name="Chu W."/>
            <person name="Stover N.A."/>
            <person name="Gregory B.D."/>
            <person name="Nowacki M."/>
            <person name="Derisi J."/>
            <person name="Roy S.W."/>
            <person name="Marshall W.F."/>
            <person name="Sood P."/>
        </authorList>
    </citation>
    <scope>NUCLEOTIDE SEQUENCE [LARGE SCALE GENOMIC DNA]</scope>
    <source>
        <strain evidence="1">WM001</strain>
    </source>
</reference>
<name>A0A1R2BSJ4_9CILI</name>
<dbReference type="EMBL" id="MPUH01000454">
    <property type="protein sequence ID" value="OMJ79783.1"/>
    <property type="molecule type" value="Genomic_DNA"/>
</dbReference>
<accession>A0A1R2BSJ4</accession>